<dbReference type="PANTHER" id="PTHR28626">
    <property type="entry name" value="SRR1-LIKE PROTEIN"/>
    <property type="match status" value="1"/>
</dbReference>
<evidence type="ECO:0000313" key="3">
    <source>
        <dbReference type="EMBL" id="CRZ10946.1"/>
    </source>
</evidence>
<feature type="non-terminal residue" evidence="3">
    <location>
        <position position="1"/>
    </location>
</feature>
<dbReference type="GO" id="GO:0005634">
    <property type="term" value="C:nucleus"/>
    <property type="evidence" value="ECO:0007669"/>
    <property type="project" value="TreeGrafter"/>
</dbReference>
<evidence type="ECO:0000256" key="1">
    <source>
        <dbReference type="ARBA" id="ARBA00009856"/>
    </source>
</evidence>
<dbReference type="PANTHER" id="PTHR28626:SF3">
    <property type="entry name" value="SRR1-LIKE PROTEIN"/>
    <property type="match status" value="1"/>
</dbReference>
<dbReference type="GO" id="GO:0005737">
    <property type="term" value="C:cytoplasm"/>
    <property type="evidence" value="ECO:0007669"/>
    <property type="project" value="TreeGrafter"/>
</dbReference>
<comment type="similarity">
    <text evidence="1">Belongs to the SRR1 family.</text>
</comment>
<evidence type="ECO:0000259" key="2">
    <source>
        <dbReference type="Pfam" id="PF07985"/>
    </source>
</evidence>
<sequence>SPLLIALKMTLTVSNSEWKLVSRRRAFNRRKSCNPAIDNSCSNVPYPVDFICRRMPNVVSSLSRTPFFTSAHQWLSNHAFFMRNEHIDIVCYGIGRFGGSRAAQHQLAFLMLLVIAWKDRIRHPVLVYDPLLDVNEREYLKSACLTDIALNEEGRRKVTRPTLFYMPHCGRALYNNLLGANWSTLENVCVLGNSLDRYCSASKQSDDDIFIRALEAFWSADACSYEDPDEVCLGAFNDLSVHYFTREALNKLPTHLNAKLADSETIISAIRIGQ</sequence>
<organism evidence="3">
    <name type="scientific">Spongospora subterranea</name>
    <dbReference type="NCBI Taxonomy" id="70186"/>
    <lineage>
        <taxon>Eukaryota</taxon>
        <taxon>Sar</taxon>
        <taxon>Rhizaria</taxon>
        <taxon>Endomyxa</taxon>
        <taxon>Phytomyxea</taxon>
        <taxon>Plasmodiophorida</taxon>
        <taxon>Plasmodiophoridae</taxon>
        <taxon>Spongospora</taxon>
    </lineage>
</organism>
<name>A0A0H5RAW8_9EUKA</name>
<protein>
    <recommendedName>
        <fullName evidence="2">SRR1-like domain-containing protein</fullName>
    </recommendedName>
</protein>
<dbReference type="InterPro" id="IPR040044">
    <property type="entry name" value="SRR1L"/>
</dbReference>
<dbReference type="InterPro" id="IPR012942">
    <property type="entry name" value="SRR1-like"/>
</dbReference>
<proteinExistence type="inferred from homology"/>
<accession>A0A0H5RAW8</accession>
<dbReference type="Pfam" id="PF07985">
    <property type="entry name" value="SRR1"/>
    <property type="match status" value="1"/>
</dbReference>
<feature type="domain" description="SRR1-like" evidence="2">
    <location>
        <begin position="86"/>
        <end position="243"/>
    </location>
</feature>
<reference evidence="3" key="1">
    <citation type="submission" date="2015-04" db="EMBL/GenBank/DDBJ databases">
        <title>The genome sequence of the plant pathogenic Rhizarian Plasmodiophora brassicae reveals insights in its biotrophic life cycle and the origin of chitin synthesis.</title>
        <authorList>
            <person name="Schwelm A."/>
            <person name="Fogelqvist J."/>
            <person name="Knaust A."/>
            <person name="Julke S."/>
            <person name="Lilja T."/>
            <person name="Dhandapani V."/>
            <person name="Bonilla-Rosso G."/>
            <person name="Karlsson M."/>
            <person name="Shevchenko A."/>
            <person name="Choi S.R."/>
            <person name="Kim H.G."/>
            <person name="Park J.Y."/>
            <person name="Lim Y.P."/>
            <person name="Ludwig-Muller J."/>
            <person name="Dixelius C."/>
        </authorList>
    </citation>
    <scope>NUCLEOTIDE SEQUENCE</scope>
    <source>
        <tissue evidence="3">Potato root galls</tissue>
    </source>
</reference>
<dbReference type="AlphaFoldDB" id="A0A0H5RAW8"/>
<dbReference type="EMBL" id="HACM01010504">
    <property type="protein sequence ID" value="CRZ10946.1"/>
    <property type="molecule type" value="Transcribed_RNA"/>
</dbReference>